<evidence type="ECO:0000313" key="1">
    <source>
        <dbReference type="EMBL" id="TWI53703.1"/>
    </source>
</evidence>
<reference evidence="1 2" key="1">
    <citation type="journal article" date="2015" name="Stand. Genomic Sci.">
        <title>Genomic Encyclopedia of Bacterial and Archaeal Type Strains, Phase III: the genomes of soil and plant-associated and newly described type strains.</title>
        <authorList>
            <person name="Whitman W.B."/>
            <person name="Woyke T."/>
            <person name="Klenk H.P."/>
            <person name="Zhou Y."/>
            <person name="Lilburn T.G."/>
            <person name="Beck B.J."/>
            <person name="De Vos P."/>
            <person name="Vandamme P."/>
            <person name="Eisen J.A."/>
            <person name="Garrity G."/>
            <person name="Hugenholtz P."/>
            <person name="Kyrpides N.C."/>
        </authorList>
    </citation>
    <scope>NUCLEOTIDE SEQUENCE [LARGE SCALE GENOMIC DNA]</scope>
    <source>
        <strain evidence="1 2">CGMCC 1.6858</strain>
    </source>
</reference>
<dbReference type="AlphaFoldDB" id="A0A562QAF2"/>
<keyword evidence="2" id="KW-1185">Reference proteome</keyword>
<sequence>MNRAHFHREHAEQAQAEAQRLWNARAELGARWKVWVATELYELTPPAYAAMVRRELERLASDNQA</sequence>
<dbReference type="OrthoDB" id="7018021at2"/>
<name>A0A562QAF2_9PSED</name>
<organism evidence="1 2">
    <name type="scientific">Pseudomonas duriflava</name>
    <dbReference type="NCBI Taxonomy" id="459528"/>
    <lineage>
        <taxon>Bacteria</taxon>
        <taxon>Pseudomonadati</taxon>
        <taxon>Pseudomonadota</taxon>
        <taxon>Gammaproteobacteria</taxon>
        <taxon>Pseudomonadales</taxon>
        <taxon>Pseudomonadaceae</taxon>
        <taxon>Pseudomonas</taxon>
    </lineage>
</organism>
<protein>
    <submittedName>
        <fullName evidence="1">Uncharacterized protein</fullName>
    </submittedName>
</protein>
<comment type="caution">
    <text evidence="1">The sequence shown here is derived from an EMBL/GenBank/DDBJ whole genome shotgun (WGS) entry which is preliminary data.</text>
</comment>
<dbReference type="RefSeq" id="WP_145141804.1">
    <property type="nucleotide sequence ID" value="NZ_VLKY01000007.1"/>
</dbReference>
<accession>A0A562QAF2</accession>
<evidence type="ECO:0000313" key="2">
    <source>
        <dbReference type="Proteomes" id="UP000316905"/>
    </source>
</evidence>
<gene>
    <name evidence="1" type="ORF">IQ22_02308</name>
</gene>
<dbReference type="EMBL" id="VLKY01000007">
    <property type="protein sequence ID" value="TWI53703.1"/>
    <property type="molecule type" value="Genomic_DNA"/>
</dbReference>
<proteinExistence type="predicted"/>
<dbReference type="Proteomes" id="UP000316905">
    <property type="component" value="Unassembled WGS sequence"/>
</dbReference>